<name>A0ABX2TCT2_9PROT</name>
<dbReference type="RefSeq" id="WP_180283642.1">
    <property type="nucleotide sequence ID" value="NZ_JABFDB010000014.1"/>
</dbReference>
<keyword evidence="3" id="KW-1185">Reference proteome</keyword>
<dbReference type="Pfam" id="PF18480">
    <property type="entry name" value="DUF5615"/>
    <property type="match status" value="1"/>
</dbReference>
<reference evidence="2 3" key="1">
    <citation type="submission" date="2020-05" db="EMBL/GenBank/DDBJ databases">
        <title>Azospirillum oleiclasticum sp. nov, a nitrogen-fixing and heavy crude oil-emulsifying bacterium isolated from the crude oil of Yumen Oilfield.</title>
        <authorList>
            <person name="Wu D."/>
            <person name="Cai M."/>
            <person name="Zhang X."/>
        </authorList>
    </citation>
    <scope>NUCLEOTIDE SEQUENCE [LARGE SCALE GENOMIC DNA]</scope>
    <source>
        <strain evidence="2 3">ROY-1-1-2</strain>
    </source>
</reference>
<dbReference type="Proteomes" id="UP000584642">
    <property type="component" value="Unassembled WGS sequence"/>
</dbReference>
<protein>
    <submittedName>
        <fullName evidence="2">DUF5615 family PIN-like protein</fullName>
    </submittedName>
</protein>
<proteinExistence type="predicted"/>
<gene>
    <name evidence="2" type="ORF">HND93_19305</name>
</gene>
<evidence type="ECO:0000313" key="3">
    <source>
        <dbReference type="Proteomes" id="UP000584642"/>
    </source>
</evidence>
<comment type="caution">
    <text evidence="2">The sequence shown here is derived from an EMBL/GenBank/DDBJ whole genome shotgun (WGS) entry which is preliminary data.</text>
</comment>
<accession>A0ABX2TCT2</accession>
<feature type="domain" description="DUF5615" evidence="1">
    <location>
        <begin position="4"/>
        <end position="99"/>
    </location>
</feature>
<evidence type="ECO:0000259" key="1">
    <source>
        <dbReference type="Pfam" id="PF18480"/>
    </source>
</evidence>
<sequence length="128" mass="14191">MKYRFLIDANLSPVLEAAAWDRGHEAYHVRTLGRENDGDPVLLALIEAEGYTLVTNNIVEFRARYRNRQLLHAGVVFIAQATRGRRFQLGAFEAALEHIAAHGPIDAMEVLVQPDPATGYVVATNPLP</sequence>
<dbReference type="InterPro" id="IPR041049">
    <property type="entry name" value="DUF5615"/>
</dbReference>
<evidence type="ECO:0000313" key="2">
    <source>
        <dbReference type="EMBL" id="NYZ21867.1"/>
    </source>
</evidence>
<dbReference type="EMBL" id="JABFDB010000014">
    <property type="protein sequence ID" value="NYZ21867.1"/>
    <property type="molecule type" value="Genomic_DNA"/>
</dbReference>
<organism evidence="2 3">
    <name type="scientific">Azospirillum oleiclasticum</name>
    <dbReference type="NCBI Taxonomy" id="2735135"/>
    <lineage>
        <taxon>Bacteria</taxon>
        <taxon>Pseudomonadati</taxon>
        <taxon>Pseudomonadota</taxon>
        <taxon>Alphaproteobacteria</taxon>
        <taxon>Rhodospirillales</taxon>
        <taxon>Azospirillaceae</taxon>
        <taxon>Azospirillum</taxon>
    </lineage>
</organism>